<dbReference type="Proteomes" id="UP000014071">
    <property type="component" value="Unassembled WGS sequence"/>
</dbReference>
<dbReference type="EMBL" id="DF238805">
    <property type="protein sequence ID" value="GAC96722.1"/>
    <property type="molecule type" value="Genomic_DNA"/>
</dbReference>
<dbReference type="GO" id="GO:0003743">
    <property type="term" value="F:translation initiation factor activity"/>
    <property type="evidence" value="ECO:0007669"/>
    <property type="project" value="UniProtKB-KW"/>
</dbReference>
<protein>
    <submittedName>
        <fullName evidence="1">Translation initiation factor subunit</fullName>
    </submittedName>
</protein>
<sequence length="110" mass="11178">MMVRSGSVVVALLADDSDAGAVEFVVAVAAGADEVVDVTGIAVITGTYQTLPLNDAEAVRLEGSDCPLERVVVMVDTTVVEVTTGDAEVDVCVADEGLPEAEICADCCCA</sequence>
<accession>R9P645</accession>
<gene>
    <name evidence="1" type="ORF">PHSY_004306</name>
</gene>
<keyword evidence="1" id="KW-0396">Initiation factor</keyword>
<evidence type="ECO:0000313" key="2">
    <source>
        <dbReference type="Proteomes" id="UP000014071"/>
    </source>
</evidence>
<proteinExistence type="predicted"/>
<dbReference type="GeneID" id="24109588"/>
<name>R9P645_PSEHS</name>
<organism evidence="1 2">
    <name type="scientific">Pseudozyma hubeiensis (strain SY62)</name>
    <name type="common">Yeast</name>
    <dbReference type="NCBI Taxonomy" id="1305764"/>
    <lineage>
        <taxon>Eukaryota</taxon>
        <taxon>Fungi</taxon>
        <taxon>Dikarya</taxon>
        <taxon>Basidiomycota</taxon>
        <taxon>Ustilaginomycotina</taxon>
        <taxon>Ustilaginomycetes</taxon>
        <taxon>Ustilaginales</taxon>
        <taxon>Ustilaginaceae</taxon>
        <taxon>Pseudozyma</taxon>
    </lineage>
</organism>
<dbReference type="HOGENOM" id="CLU_2172158_0_0_1"/>
<reference evidence="2" key="1">
    <citation type="journal article" date="2013" name="Genome Announc.">
        <title>Draft genome sequence of the basidiomycetous yeast-like fungus Pseudozyma hubeiensis SY62, which produces an abundant amount of the biosurfactant mannosylerythritol lipids.</title>
        <authorList>
            <person name="Konishi M."/>
            <person name="Hatada Y."/>
            <person name="Horiuchi J."/>
        </authorList>
    </citation>
    <scope>NUCLEOTIDE SEQUENCE [LARGE SCALE GENOMIC DNA]</scope>
    <source>
        <strain evidence="2">SY62</strain>
    </source>
</reference>
<dbReference type="RefSeq" id="XP_012190309.1">
    <property type="nucleotide sequence ID" value="XM_012334919.1"/>
</dbReference>
<evidence type="ECO:0000313" key="1">
    <source>
        <dbReference type="EMBL" id="GAC96722.1"/>
    </source>
</evidence>
<dbReference type="AlphaFoldDB" id="R9P645"/>
<keyword evidence="2" id="KW-1185">Reference proteome</keyword>
<keyword evidence="1" id="KW-0648">Protein biosynthesis</keyword>